<organism evidence="4 5">
    <name type="scientific">Caulochytrium protostelioides</name>
    <dbReference type="NCBI Taxonomy" id="1555241"/>
    <lineage>
        <taxon>Eukaryota</taxon>
        <taxon>Fungi</taxon>
        <taxon>Fungi incertae sedis</taxon>
        <taxon>Chytridiomycota</taxon>
        <taxon>Chytridiomycota incertae sedis</taxon>
        <taxon>Chytridiomycetes</taxon>
        <taxon>Caulochytriales</taxon>
        <taxon>Caulochytriaceae</taxon>
        <taxon>Caulochytrium</taxon>
    </lineage>
</organism>
<keyword evidence="5" id="KW-1185">Reference proteome</keyword>
<dbReference type="GO" id="GO:0006396">
    <property type="term" value="P:RNA processing"/>
    <property type="evidence" value="ECO:0007669"/>
    <property type="project" value="InterPro"/>
</dbReference>
<sequence length="1033" mass="112194">MPEFSDFLSSLGGKKAAPSSAAPATSPPIALGAAVSNRKRPAAALSRDGSPSLTASAPSSAPSSPSAPAPAITTATSVEAYLQSDASRPKAMPKQLFSAKNALMEKDHAARERQSTTTLTIPAGIAPCLAPFADTSMPKKTSSPLLNWYLVAVNVPWHAPMVAQLDKAGKRDQRTLGLMLQSPLLTETMPLHIMNAAYTATLQQQQCQLTLPQAQRLWAFQQFCWNRLFTFASMPYRADKNEEGVIHWGVWVVPLIRHHASKTYDPVADHVQLPWRIDWDQVPEINPTNPREDVVPTSLSALYHGYYHLSVVKGKDACRWHLPTVDAAITSSKLRAKCTASMNAEKTVAHPMGMVVAPHSSVTYVAYYLDPNTSRKTPMRQDADRTVGELFENHGYRLKENDHAAPLISAAPVPTSAQLLSRHGQQREPFAMPPLSSATEQGTHYLPAEAALLCPISLNFYAQLGALPVILAQLNNKEMISDAMLRSMPPDLGLSLDDPTLLEGIATRKSGFPYNYERLEFLGDTVLKFATTLMVFTRFQTMSDSELSDARLRFIGNYRLSHIARDSGLARFAWFRPVTDAATLRMPTTFTAAVKQVADIVESLIGAVFVTKGLVGALALMTSLRFWDAVNRYDPRYPVYDGLKFPLFTSPTPKPPTQHLCLPATQPPAPGTMAKIHAITAPYAQQLAVVQQRLGYTFKHDWILKVVFILPDAITNHWNNQRFEFLGDAVADLILVNVIFNTMPDAAPSQLTLYKNSCVSNALFIDLGRKLALETVAPPAEPPLFPKYIADRFESLIAALLLDTDYNLNEVTRIMWPVFQDHVKRVLIDLPTAELKHPTRQVYEYLASIGVPNDVLRLSYTFRGPTTNTSSAKAAPDAVICHIELGCYRHDAPGSSQNWARSQALSHLSEWLKTGSNAVRLCESLAGKRRTTPTAASPASPSPASSLAGSPSSSPTPATAAAATKRGSVAPASRGSVSSGVPATVSSRMPRSTIPSTLAPAAKRAKMTMATATAASSATKASTGVPIRLPTST</sequence>
<dbReference type="Pfam" id="PF00636">
    <property type="entry name" value="Ribonuclease_3"/>
    <property type="match status" value="2"/>
</dbReference>
<dbReference type="Gene3D" id="1.10.1520.10">
    <property type="entry name" value="Ribonuclease III domain"/>
    <property type="match status" value="2"/>
</dbReference>
<feature type="region of interest" description="Disordered" evidence="2">
    <location>
        <begin position="929"/>
        <end position="1033"/>
    </location>
</feature>
<evidence type="ECO:0000256" key="2">
    <source>
        <dbReference type="SAM" id="MobiDB-lite"/>
    </source>
</evidence>
<dbReference type="AlphaFoldDB" id="A0A4P9X8D8"/>
<name>A0A4P9X8D8_9FUNG</name>
<feature type="compositionally biased region" description="Low complexity" evidence="2">
    <location>
        <begin position="16"/>
        <end position="30"/>
    </location>
</feature>
<evidence type="ECO:0000313" key="5">
    <source>
        <dbReference type="Proteomes" id="UP000274922"/>
    </source>
</evidence>
<evidence type="ECO:0000256" key="1">
    <source>
        <dbReference type="ARBA" id="ARBA00022801"/>
    </source>
</evidence>
<feature type="compositionally biased region" description="Low complexity" evidence="2">
    <location>
        <begin position="932"/>
        <end position="964"/>
    </location>
</feature>
<dbReference type="PANTHER" id="PTHR14950:SF37">
    <property type="entry name" value="ENDORIBONUCLEASE DICER"/>
    <property type="match status" value="1"/>
</dbReference>
<dbReference type="CDD" id="cd00593">
    <property type="entry name" value="RIBOc"/>
    <property type="match status" value="2"/>
</dbReference>
<feature type="compositionally biased region" description="Polar residues" evidence="2">
    <location>
        <begin position="975"/>
        <end position="996"/>
    </location>
</feature>
<dbReference type="STRING" id="1555241.A0A4P9X8D8"/>
<dbReference type="PANTHER" id="PTHR14950">
    <property type="entry name" value="DICER-RELATED"/>
    <property type="match status" value="1"/>
</dbReference>
<dbReference type="EMBL" id="ML014170">
    <property type="protein sequence ID" value="RKP01502.1"/>
    <property type="molecule type" value="Genomic_DNA"/>
</dbReference>
<dbReference type="Proteomes" id="UP000274922">
    <property type="component" value="Unassembled WGS sequence"/>
</dbReference>
<accession>A0A4P9X8D8</accession>
<feature type="compositionally biased region" description="Low complexity" evidence="2">
    <location>
        <begin position="1007"/>
        <end position="1023"/>
    </location>
</feature>
<dbReference type="SMART" id="SM00535">
    <property type="entry name" value="RIBOc"/>
    <property type="match status" value="2"/>
</dbReference>
<evidence type="ECO:0000259" key="3">
    <source>
        <dbReference type="PROSITE" id="PS50142"/>
    </source>
</evidence>
<dbReference type="SUPFAM" id="SSF69065">
    <property type="entry name" value="RNase III domain-like"/>
    <property type="match status" value="2"/>
</dbReference>
<feature type="region of interest" description="Disordered" evidence="2">
    <location>
        <begin position="1"/>
        <end position="70"/>
    </location>
</feature>
<gene>
    <name evidence="4" type="ORF">CXG81DRAFT_18722</name>
</gene>
<evidence type="ECO:0000313" key="4">
    <source>
        <dbReference type="EMBL" id="RKP01502.1"/>
    </source>
</evidence>
<dbReference type="PROSITE" id="PS50142">
    <property type="entry name" value="RNASE_3_2"/>
    <property type="match status" value="2"/>
</dbReference>
<dbReference type="OrthoDB" id="416741at2759"/>
<feature type="domain" description="RNase III" evidence="3">
    <location>
        <begin position="485"/>
        <end position="613"/>
    </location>
</feature>
<dbReference type="InterPro" id="IPR000999">
    <property type="entry name" value="RNase_III_dom"/>
</dbReference>
<feature type="domain" description="RNase III" evidence="3">
    <location>
        <begin position="687"/>
        <end position="805"/>
    </location>
</feature>
<dbReference type="InterPro" id="IPR036389">
    <property type="entry name" value="RNase_III_sf"/>
</dbReference>
<proteinExistence type="predicted"/>
<keyword evidence="1" id="KW-0378">Hydrolase</keyword>
<dbReference type="PROSITE" id="PS00517">
    <property type="entry name" value="RNASE_3_1"/>
    <property type="match status" value="1"/>
</dbReference>
<protein>
    <recommendedName>
        <fullName evidence="3">RNase III domain-containing protein</fullName>
    </recommendedName>
</protein>
<feature type="compositionally biased region" description="Low complexity" evidence="2">
    <location>
        <begin position="50"/>
        <end position="70"/>
    </location>
</feature>
<reference evidence="5" key="1">
    <citation type="journal article" date="2018" name="Nat. Microbiol.">
        <title>Leveraging single-cell genomics to expand the fungal tree of life.</title>
        <authorList>
            <person name="Ahrendt S.R."/>
            <person name="Quandt C.A."/>
            <person name="Ciobanu D."/>
            <person name="Clum A."/>
            <person name="Salamov A."/>
            <person name="Andreopoulos B."/>
            <person name="Cheng J.F."/>
            <person name="Woyke T."/>
            <person name="Pelin A."/>
            <person name="Henrissat B."/>
            <person name="Reynolds N.K."/>
            <person name="Benny G.L."/>
            <person name="Smith M.E."/>
            <person name="James T.Y."/>
            <person name="Grigoriev I.V."/>
        </authorList>
    </citation>
    <scope>NUCLEOTIDE SEQUENCE [LARGE SCALE GENOMIC DNA]</scope>
    <source>
        <strain evidence="5">ATCC 52028</strain>
    </source>
</reference>
<dbReference type="GO" id="GO:0004525">
    <property type="term" value="F:ribonuclease III activity"/>
    <property type="evidence" value="ECO:0007669"/>
    <property type="project" value="InterPro"/>
</dbReference>